<feature type="compositionally biased region" description="Low complexity" evidence="2">
    <location>
        <begin position="2496"/>
        <end position="2507"/>
    </location>
</feature>
<evidence type="ECO:0000313" key="5">
    <source>
        <dbReference type="EMBL" id="GJJ73116.1"/>
    </source>
</evidence>
<evidence type="ECO:0000259" key="4">
    <source>
        <dbReference type="Pfam" id="PF20262"/>
    </source>
</evidence>
<keyword evidence="1" id="KW-0175">Coiled coil</keyword>
<feature type="compositionally biased region" description="Polar residues" evidence="2">
    <location>
        <begin position="882"/>
        <end position="902"/>
    </location>
</feature>
<dbReference type="InterPro" id="IPR045852">
    <property type="entry name" value="UNC80_central"/>
</dbReference>
<feature type="compositionally biased region" description="Low complexity" evidence="2">
    <location>
        <begin position="2094"/>
        <end position="2114"/>
    </location>
</feature>
<feature type="compositionally biased region" description="Basic and acidic residues" evidence="2">
    <location>
        <begin position="2598"/>
        <end position="2608"/>
    </location>
</feature>
<proteinExistence type="predicted"/>
<comment type="caution">
    <text evidence="5">The sequence shown here is derived from an EMBL/GenBank/DDBJ whole genome shotgun (WGS) entry which is preliminary data.</text>
</comment>
<evidence type="ECO:0000256" key="1">
    <source>
        <dbReference type="SAM" id="Coils"/>
    </source>
</evidence>
<feature type="compositionally biased region" description="Low complexity" evidence="2">
    <location>
        <begin position="2235"/>
        <end position="2246"/>
    </location>
</feature>
<dbReference type="Pfam" id="PF20262">
    <property type="entry name" value="UNC80_C"/>
    <property type="match status" value="2"/>
</dbReference>
<organism evidence="5 6">
    <name type="scientific">Entomortierella parvispora</name>
    <dbReference type="NCBI Taxonomy" id="205924"/>
    <lineage>
        <taxon>Eukaryota</taxon>
        <taxon>Fungi</taxon>
        <taxon>Fungi incertae sedis</taxon>
        <taxon>Mucoromycota</taxon>
        <taxon>Mortierellomycotina</taxon>
        <taxon>Mortierellomycetes</taxon>
        <taxon>Mortierellales</taxon>
        <taxon>Mortierellaceae</taxon>
        <taxon>Entomortierella</taxon>
    </lineage>
</organism>
<dbReference type="InterPro" id="IPR046460">
    <property type="entry name" value="UNC80_C"/>
</dbReference>
<feature type="region of interest" description="Disordered" evidence="2">
    <location>
        <begin position="2800"/>
        <end position="2934"/>
    </location>
</feature>
<feature type="region of interest" description="Disordered" evidence="2">
    <location>
        <begin position="2087"/>
        <end position="2133"/>
    </location>
</feature>
<dbReference type="Pfam" id="PF19424">
    <property type="entry name" value="UNC80"/>
    <property type="match status" value="1"/>
</dbReference>
<evidence type="ECO:0000259" key="3">
    <source>
        <dbReference type="Pfam" id="PF19424"/>
    </source>
</evidence>
<feature type="region of interest" description="Disordered" evidence="2">
    <location>
        <begin position="2324"/>
        <end position="2353"/>
    </location>
</feature>
<feature type="region of interest" description="Disordered" evidence="2">
    <location>
        <begin position="510"/>
        <end position="550"/>
    </location>
</feature>
<feature type="domain" description="Protein UNC80 C-terminal" evidence="4">
    <location>
        <begin position="1391"/>
        <end position="1548"/>
    </location>
</feature>
<dbReference type="EMBL" id="BQFW01000007">
    <property type="protein sequence ID" value="GJJ73116.1"/>
    <property type="molecule type" value="Genomic_DNA"/>
</dbReference>
<feature type="region of interest" description="Disordered" evidence="2">
    <location>
        <begin position="2964"/>
        <end position="2990"/>
    </location>
</feature>
<feature type="compositionally biased region" description="Polar residues" evidence="2">
    <location>
        <begin position="2884"/>
        <end position="2915"/>
    </location>
</feature>
<dbReference type="OrthoDB" id="5584001at2759"/>
<evidence type="ECO:0000256" key="2">
    <source>
        <dbReference type="SAM" id="MobiDB-lite"/>
    </source>
</evidence>
<dbReference type="GO" id="GO:0034703">
    <property type="term" value="C:cation channel complex"/>
    <property type="evidence" value="ECO:0007669"/>
    <property type="project" value="TreeGrafter"/>
</dbReference>
<feature type="compositionally biased region" description="Polar residues" evidence="2">
    <location>
        <begin position="2524"/>
        <end position="2547"/>
    </location>
</feature>
<feature type="compositionally biased region" description="Polar residues" evidence="2">
    <location>
        <begin position="2330"/>
        <end position="2341"/>
    </location>
</feature>
<keyword evidence="6" id="KW-1185">Reference proteome</keyword>
<dbReference type="Proteomes" id="UP000827284">
    <property type="component" value="Unassembled WGS sequence"/>
</dbReference>
<feature type="region of interest" description="Disordered" evidence="2">
    <location>
        <begin position="882"/>
        <end position="913"/>
    </location>
</feature>
<dbReference type="GO" id="GO:0055080">
    <property type="term" value="P:monoatomic cation homeostasis"/>
    <property type="evidence" value="ECO:0007669"/>
    <property type="project" value="TreeGrafter"/>
</dbReference>
<feature type="region of interest" description="Disordered" evidence="2">
    <location>
        <begin position="2466"/>
        <end position="2612"/>
    </location>
</feature>
<feature type="region of interest" description="Disordered" evidence="2">
    <location>
        <begin position="45"/>
        <end position="73"/>
    </location>
</feature>
<feature type="compositionally biased region" description="Polar residues" evidence="2">
    <location>
        <begin position="59"/>
        <end position="68"/>
    </location>
</feature>
<dbReference type="InterPro" id="IPR016024">
    <property type="entry name" value="ARM-type_fold"/>
</dbReference>
<protein>
    <submittedName>
        <fullName evidence="5">Uncharacterized protein</fullName>
    </submittedName>
</protein>
<feature type="region of interest" description="Disordered" evidence="2">
    <location>
        <begin position="2399"/>
        <end position="2425"/>
    </location>
</feature>
<feature type="region of interest" description="Disordered" evidence="2">
    <location>
        <begin position="2235"/>
        <end position="2285"/>
    </location>
</feature>
<feature type="compositionally biased region" description="Pro residues" evidence="2">
    <location>
        <begin position="2976"/>
        <end position="2990"/>
    </location>
</feature>
<accession>A0A9P3HAD9</accession>
<name>A0A9P3HAD9_9FUNG</name>
<feature type="compositionally biased region" description="Low complexity" evidence="2">
    <location>
        <begin position="2253"/>
        <end position="2267"/>
    </location>
</feature>
<feature type="compositionally biased region" description="Low complexity" evidence="2">
    <location>
        <begin position="2822"/>
        <end position="2835"/>
    </location>
</feature>
<dbReference type="PANTHER" id="PTHR31781">
    <property type="entry name" value="UNC80"/>
    <property type="match status" value="1"/>
</dbReference>
<feature type="compositionally biased region" description="Polar residues" evidence="2">
    <location>
        <begin position="2404"/>
        <end position="2425"/>
    </location>
</feature>
<feature type="region of interest" description="Disordered" evidence="2">
    <location>
        <begin position="1"/>
        <end position="29"/>
    </location>
</feature>
<reference evidence="5" key="1">
    <citation type="submission" date="2021-11" db="EMBL/GenBank/DDBJ databases">
        <authorList>
            <person name="Herlambang A."/>
            <person name="Guo Y."/>
            <person name="Takashima Y."/>
            <person name="Nishizawa T."/>
        </authorList>
    </citation>
    <scope>NUCLEOTIDE SEQUENCE</scope>
    <source>
        <strain evidence="5">E1425</strain>
    </source>
</reference>
<feature type="domain" description="Protein UNC80 central region" evidence="3">
    <location>
        <begin position="933"/>
        <end position="1020"/>
    </location>
</feature>
<feature type="coiled-coil region" evidence="1">
    <location>
        <begin position="153"/>
        <end position="180"/>
    </location>
</feature>
<reference evidence="5" key="2">
    <citation type="journal article" date="2022" name="Microbiol. Resour. Announc.">
        <title>Whole-Genome Sequence of Entomortierella parvispora E1425, a Mucoromycotan Fungus Associated with Burkholderiaceae-Related Endosymbiotic Bacteria.</title>
        <authorList>
            <person name="Herlambang A."/>
            <person name="Guo Y."/>
            <person name="Takashima Y."/>
            <person name="Narisawa K."/>
            <person name="Ohta H."/>
            <person name="Nishizawa T."/>
        </authorList>
    </citation>
    <scope>NUCLEOTIDE SEQUENCE</scope>
    <source>
        <strain evidence="5">E1425</strain>
    </source>
</reference>
<dbReference type="PANTHER" id="PTHR31781:SF1">
    <property type="entry name" value="PROTEIN UNC-80 HOMOLOG"/>
    <property type="match status" value="1"/>
</dbReference>
<evidence type="ECO:0000313" key="6">
    <source>
        <dbReference type="Proteomes" id="UP000827284"/>
    </source>
</evidence>
<gene>
    <name evidence="5" type="ORF">EMPS_05474</name>
</gene>
<dbReference type="SUPFAM" id="SSF48371">
    <property type="entry name" value="ARM repeat"/>
    <property type="match status" value="1"/>
</dbReference>
<dbReference type="GO" id="GO:0005261">
    <property type="term" value="F:monoatomic cation channel activity"/>
    <property type="evidence" value="ECO:0007669"/>
    <property type="project" value="TreeGrafter"/>
</dbReference>
<sequence>MAVIPEDQPGPNVLRHPNDNGIHGTDANSHITAPAANTAVFETLQPEGGDQPKEPLLHQNPTTANLSSRPAERNWARVRQKVIGVDNPQLKESESITAENPIPLSMIQKQQPPLASLQGQTNAANELPKVYPVMEGTGPVSTGLRGVLGFRTVVVQRTQLRKMEKEIEKALARRQNDQLQPRMRTAARIGTGTRGIIPGASYNLMSIPDPVAVDRSFLDDLSDTLTRWRTLTVEVPCKSELLRTFSKMLLADRPEPLSRADSLAVLNVFDQMRQMYPLQSDQEDMQDILWCINLLSPKYSCKKDRVVATIQELLSQNIFAATTPLSPRNIHALLSSLVHLLYEQSRSTRKEPQLQLLATEVMERIRIGDLGLGREPLKNEEEQTLAAQVAFLRGLIECLRSRDHNVVHFVLHELIPNYWVEPSPKFPLAMDGPISVFGQVASEFILDAPTAYADGTELTKSLILDMIIFLQEFVPPAGLSGIISKETVLAVARFILVVFSIEFLETPELTPVPNTDQKEDEVSPRVSISTETDQGHFPRTPPRSPLSPKVNGENFQMHNFPESAKDPAVNEQSIPVVRQARDYFDGLWTSGYRGIVTEQLKIEAENISFARLVNLYHRVILGSTPAMGTEILAVTLNTFFSKLVAHQPCPNERLSRLLIQLSTQHRAVFFKPMVACVASDSTQFVTDYLCILSCLETHMGLVDLYMRDADLISVIMMTDVGPERPRQDSQPQALKWGSCTVGQCVIVLEFIYAIKRLARSDDNHEVEVGKMFLIDLERKLGLYLTAKEKTILVPRPIRVMLCLVFYEIRMLCKTIHRPGWLPRILDWATNHNVPSESAGYQGSSFGISDTMRLRIKHIYSSVDSLVGERKDLYSLHITASSAQPTRNSSGVSRKRTNTQVHGGSQPLGEPSSKKCYIQPKRTSRLSDTRLDETIAVLTLLITVHSAIHADEYLRLMDPLWNLYILECRPKIAASAAFLFVRCADISPKTIHSLISRDLFSDDPLKRLSAVERLNVLFEHRNVLLSQPYVIDPSSRGPFRHATVQVPFVSSEVGSNRYTMDEPRWLTELKNAGNFPEDIRIRLQELGWGERDQQEMEITRRAQTPLVLSWTGYLDEDYENKANFGKTYTLLPRDRHATVLIPVLNALNLGTIDLFDDKAIGVRAAASDFLWNYIRNEPVLFVRSFFAEIVQARPDRQKELITRLHSLITGTSKLPPAFAFALFNHLLGLLKWYQRNSKPLGIEILSTVLPLLADVVSSTNDIVYKDFKRNKVDVFFANLGRFWFKPNVIPESMFPNRLTDHGHPLPRLHVPHQLFQMTIVSINQIQFLTSFLVRFPLETPDIKGNIGRYSRMPQLSFNGTAAAAKLEDNQYLPDVSKEEIRFVTPGSLLEHSMVSLSSLRSRAWLSFVLNLIQRLEKEDVERLEMMNIFSGVSAILQDHGDDLGIVGQALDIYVTAATRLRRFFASQNGYGLIFPALFKIYCDSGTIRVVRETIDAAYYRFYMLHQEAFVLQSLGAIVPLMLRSMTSGQSEIMTRKLFCFLEALDQPTTTFHSKSLGVQSLSEPFYESSPYGGPQLEIPQWIASLISKDSKVFQSSNLLQKLEFSLADSIKLFLAVVAYDPGSLRSEQFVRVFKGILPHFLDREPFLTTSALDSLIEVFARFSRSSKPLVPSAFVAPPVAPRQIPDTEVSRCDLSRYTVFPSPQSKNQAIKGKTWAQNDRVAIKHEFICLIQHFCDLGGQLADSQHQQMGALVKSLVKDYSILKIPCTTEWVHDYIKSVIIPVKDAYLGSRAALYLVAQFSTVIRTHYKFVDFSGFFDGLLLIAKDDRLYLRNYADLCNIMKEKIVSPSLACGVKDEWANESPYISQARFCGSLVGLLLAMINNADTDMISELEQAAPTPRMMAYIVIPLCLRFESRFRSNCLDILEMQFWLRMLGLTVKAAEYDPASKRSSRSAGLFAPVFHAARATRKQVSTEVIAPMSPQGHNTPLAGLVTPQVPTTPHTPGHFRLPTFNHRDEQMDGAQVQKQSEPTMNASPGLLIDFIALRIIMVRGERYLSYHPGCWLDIFNIVKKYFSAHAFTASSFSGSNAHGNALSQQSSSHGSGPPSPNPGMSYPTTPRADGPLTPQPRTMGGLSSPLPLLSRYSGEMTPGLHSSQNQESVPITALGYILWSFAETILFNRLPLMIMMRPYLMDQLRQVDRLQFGPGSGNPFRSFSASGPNSPAFFWPSPAFGPSSMGAGSSPATSPVQPRNDGATSPSISGSSTSAPNKEQRKDRRKQWKSWSQPLHSMNAFTELEKPLQGLGSPMAPNLVTVAQQRQRSFMSASDHGGNVTSTPRISVQNSKHHHRSNRSESKAAIALPRVLVVRANRCMEHVSMMLNQSSDGLTAFSEFGVPMYPEKRGSFPGSSRPTTLQSDKGDSSQSLNLDQLHGPEQQQFLQPGKYERQPSSPGFGSMFLAREAAIRSPSGIDNFTSRSQNFGQLQVPSPLSEKHTPRPGVSSDESSQSGSERGGAEATEPAFAIGSPRQNAQKPEESQSGPTTLSPTSANAPAKTRSILKPRIITTSPPKLESSHHFGSLGDAVQTPLTQQTKELPPWQRPLEKTNSRQTDDGVSIISGGMVQDRRPSISSQEKADYKVACLKARTKIFLENIEEETRVVLACFPAVFSIGAKPPAISAIATAAISASPLMLPTQEGSTMAGKNAGVPSSLPRVSIQSNEQARNSSSNLSVPMMKTPSITIQDQSFLAPSPINPLPSALNGGEHLFQSNDRKAVENFKPPILGSPPPGTAKERRSKSVIFQNQLSLTPEGASGVGSGSLDPGRISSSSPVSSAGNSPPMLAVTASSPPLPKSPLLAPKKKNRGSLHPGSNLDVSRDRSPPSVPAASGITTAEGPSTTATFTGCPTISISPMTPEMSSDSFEESGSVPPALQPLPQTDLPVLNVPRVAEPTFTDDTDMSVVTAPVGLGLNVDSEHAPTPTTAPQPPPPSPPPSQ</sequence>
<feature type="domain" description="Protein UNC80 C-terminal" evidence="4">
    <location>
        <begin position="1145"/>
        <end position="1268"/>
    </location>
</feature>
<feature type="compositionally biased region" description="Polar residues" evidence="2">
    <location>
        <begin position="2467"/>
        <end position="2485"/>
    </location>
</feature>